<dbReference type="GeneID" id="90953032"/>
<dbReference type="EMBL" id="CP060776">
    <property type="protein sequence ID" value="QQK44067.1"/>
    <property type="molecule type" value="Genomic_DNA"/>
</dbReference>
<name>A0A7T6XMY8_PENDI</name>
<sequence length="70" mass="8165">MRPRLSHYYFSSRQLKHFTFVESHLERIALASAGFARRFFPSVFFPHPSADLAQGRRRFGLFYSISGVLV</sequence>
<evidence type="ECO:0000313" key="2">
    <source>
        <dbReference type="Proteomes" id="UP000595662"/>
    </source>
</evidence>
<gene>
    <name evidence="1" type="ORF">Pdw03_7968</name>
</gene>
<reference evidence="1 2" key="1">
    <citation type="submission" date="2020-08" db="EMBL/GenBank/DDBJ databases">
        <title>The completed genome sequence of the pathogenic ascomycete fungus Penicillium digitatum.</title>
        <authorList>
            <person name="Wang M."/>
        </authorList>
    </citation>
    <scope>NUCLEOTIDE SEQUENCE [LARGE SCALE GENOMIC DNA]</scope>
    <source>
        <strain evidence="1 2">PdW03</strain>
    </source>
</reference>
<dbReference type="AlphaFoldDB" id="A0A7T6XMY8"/>
<proteinExistence type="predicted"/>
<dbReference type="RefSeq" id="XP_065956906.1">
    <property type="nucleotide sequence ID" value="XM_066101823.1"/>
</dbReference>
<evidence type="ECO:0000313" key="1">
    <source>
        <dbReference type="EMBL" id="QQK44067.1"/>
    </source>
</evidence>
<protein>
    <submittedName>
        <fullName evidence="1">Uncharacterized protein</fullName>
    </submittedName>
</protein>
<accession>A0A7T6XMY8</accession>
<organism evidence="1 2">
    <name type="scientific">Penicillium digitatum</name>
    <name type="common">Green mold</name>
    <dbReference type="NCBI Taxonomy" id="36651"/>
    <lineage>
        <taxon>Eukaryota</taxon>
        <taxon>Fungi</taxon>
        <taxon>Dikarya</taxon>
        <taxon>Ascomycota</taxon>
        <taxon>Pezizomycotina</taxon>
        <taxon>Eurotiomycetes</taxon>
        <taxon>Eurotiomycetidae</taxon>
        <taxon>Eurotiales</taxon>
        <taxon>Aspergillaceae</taxon>
        <taxon>Penicillium</taxon>
    </lineage>
</organism>
<dbReference type="Proteomes" id="UP000595662">
    <property type="component" value="Chromosome 3"/>
</dbReference>